<dbReference type="SUPFAM" id="SSF53474">
    <property type="entry name" value="alpha/beta-Hydrolases"/>
    <property type="match status" value="1"/>
</dbReference>
<dbReference type="Proteomes" id="UP000799324">
    <property type="component" value="Unassembled WGS sequence"/>
</dbReference>
<keyword evidence="1" id="KW-0732">Signal</keyword>
<dbReference type="Pfam" id="PF12697">
    <property type="entry name" value="Abhydrolase_6"/>
    <property type="match status" value="1"/>
</dbReference>
<dbReference type="InterPro" id="IPR029058">
    <property type="entry name" value="AB_hydrolase_fold"/>
</dbReference>
<dbReference type="InterPro" id="IPR000073">
    <property type="entry name" value="AB_hydrolase_1"/>
</dbReference>
<sequence>MTALAFAAIVSLALAHPHSVGRDYGTYPDFVHPANGDCTDYTIQTNVTFPSLTYAYPKWKDDHDVAAFLFNMSTKDAAKGSFQPYMDPPQNVTRTYGVSATFCSPKSKNGKEDNVIVATHGGGYDRRYWASSFQPEKYNFVQAALGAGYSVFYYDRIGIGRSQRISGFDSQIAAQARVLNSLLQSVHAGTYTPKITAKKVVVVGHSIGSFITNAAMAVAPELADVAILTGMGYPSASDPAKGFSSYVFSFFGVRIAAQLPADRAPQFASTYDTGYTAFGDMYRHIESFFHHPDYDYEAAEYAQSITAPNSATELTSVAAVSLVAPGFKGKVLITSGNFDLLICNGNCTDTYAMGNQDIVFPGTKPDTYVHPGAGHGVNFGHNATGFYDHILRYIDSSI</sequence>
<accession>A0A6A6SX46</accession>
<evidence type="ECO:0000313" key="4">
    <source>
        <dbReference type="Proteomes" id="UP000799324"/>
    </source>
</evidence>
<dbReference type="Gene3D" id="3.40.50.1820">
    <property type="entry name" value="alpha/beta hydrolase"/>
    <property type="match status" value="1"/>
</dbReference>
<feature type="chain" id="PRO_5025345465" evidence="1">
    <location>
        <begin position="16"/>
        <end position="398"/>
    </location>
</feature>
<dbReference type="GO" id="GO:0016787">
    <property type="term" value="F:hydrolase activity"/>
    <property type="evidence" value="ECO:0007669"/>
    <property type="project" value="UniProtKB-KW"/>
</dbReference>
<proteinExistence type="predicted"/>
<protein>
    <submittedName>
        <fullName evidence="3">Alpha/beta-hydrolase</fullName>
    </submittedName>
</protein>
<keyword evidence="4" id="KW-1185">Reference proteome</keyword>
<dbReference type="EMBL" id="MU004423">
    <property type="protein sequence ID" value="KAF2651551.1"/>
    <property type="molecule type" value="Genomic_DNA"/>
</dbReference>
<organism evidence="3 4">
    <name type="scientific">Lophiostoma macrostomum CBS 122681</name>
    <dbReference type="NCBI Taxonomy" id="1314788"/>
    <lineage>
        <taxon>Eukaryota</taxon>
        <taxon>Fungi</taxon>
        <taxon>Dikarya</taxon>
        <taxon>Ascomycota</taxon>
        <taxon>Pezizomycotina</taxon>
        <taxon>Dothideomycetes</taxon>
        <taxon>Pleosporomycetidae</taxon>
        <taxon>Pleosporales</taxon>
        <taxon>Lophiostomataceae</taxon>
        <taxon>Lophiostoma</taxon>
    </lineage>
</organism>
<name>A0A6A6SX46_9PLEO</name>
<gene>
    <name evidence="3" type="ORF">K491DRAFT_665387</name>
</gene>
<evidence type="ECO:0000256" key="1">
    <source>
        <dbReference type="SAM" id="SignalP"/>
    </source>
</evidence>
<dbReference type="AlphaFoldDB" id="A0A6A6SX46"/>
<feature type="signal peptide" evidence="1">
    <location>
        <begin position="1"/>
        <end position="15"/>
    </location>
</feature>
<reference evidence="3" key="1">
    <citation type="journal article" date="2020" name="Stud. Mycol.">
        <title>101 Dothideomycetes genomes: a test case for predicting lifestyles and emergence of pathogens.</title>
        <authorList>
            <person name="Haridas S."/>
            <person name="Albert R."/>
            <person name="Binder M."/>
            <person name="Bloem J."/>
            <person name="Labutti K."/>
            <person name="Salamov A."/>
            <person name="Andreopoulos B."/>
            <person name="Baker S."/>
            <person name="Barry K."/>
            <person name="Bills G."/>
            <person name="Bluhm B."/>
            <person name="Cannon C."/>
            <person name="Castanera R."/>
            <person name="Culley D."/>
            <person name="Daum C."/>
            <person name="Ezra D."/>
            <person name="Gonzalez J."/>
            <person name="Henrissat B."/>
            <person name="Kuo A."/>
            <person name="Liang C."/>
            <person name="Lipzen A."/>
            <person name="Lutzoni F."/>
            <person name="Magnuson J."/>
            <person name="Mondo S."/>
            <person name="Nolan M."/>
            <person name="Ohm R."/>
            <person name="Pangilinan J."/>
            <person name="Park H.-J."/>
            <person name="Ramirez L."/>
            <person name="Alfaro M."/>
            <person name="Sun H."/>
            <person name="Tritt A."/>
            <person name="Yoshinaga Y."/>
            <person name="Zwiers L.-H."/>
            <person name="Turgeon B."/>
            <person name="Goodwin S."/>
            <person name="Spatafora J."/>
            <person name="Crous P."/>
            <person name="Grigoriev I."/>
        </authorList>
    </citation>
    <scope>NUCLEOTIDE SEQUENCE</scope>
    <source>
        <strain evidence="3">CBS 122681</strain>
    </source>
</reference>
<dbReference type="OrthoDB" id="190201at2759"/>
<evidence type="ECO:0000313" key="3">
    <source>
        <dbReference type="EMBL" id="KAF2651551.1"/>
    </source>
</evidence>
<keyword evidence="3" id="KW-0378">Hydrolase</keyword>
<feature type="domain" description="AB hydrolase-1" evidence="2">
    <location>
        <begin position="116"/>
        <end position="379"/>
    </location>
</feature>
<evidence type="ECO:0000259" key="2">
    <source>
        <dbReference type="Pfam" id="PF12697"/>
    </source>
</evidence>